<proteinExistence type="predicted"/>
<dbReference type="InterPro" id="IPR032675">
    <property type="entry name" value="LRR_dom_sf"/>
</dbReference>
<sequence length="426" mass="49016">MEATMPSADSRRVTEIDKPPLLRLNEDCLVHVAEAVAAVNLELKEARAAGSNDLATMLKPGPPQAFSLINKEIRQKTASVVFRNVCLNLDPHYESNFQRGLGVIQLHVGRDRFEKTIRWPRDVICHARALSLRCERFMLPRPSSVSQPKLFPLAVLDLLQTPRTLKRLCVNNIPIRLLEDMRSYAIYSRPPPLEHVEELGVCIGAEYLMHICPNTTTLYISETHCSDMSDWVHMDAQDREKLMDQCEDTFFRYAAALTKLRSLQSGMNIFPLRLSRFHASLPHLEHVHFGHDLVFHEQRQLSASDLLRLIFGFPQLRTITLDSVSEYKQILADGRSIFREDWQSRHHIQPDLLALARMEMAEVLLYCGHPTLEAVDMPVDLAYESLPKDYFRFVKSASTGAVEIEGRKHKYDIRHFHWKWHPAAPR</sequence>
<evidence type="ECO:0008006" key="3">
    <source>
        <dbReference type="Google" id="ProtNLM"/>
    </source>
</evidence>
<dbReference type="Gene3D" id="3.80.10.10">
    <property type="entry name" value="Ribonuclease Inhibitor"/>
    <property type="match status" value="1"/>
</dbReference>
<comment type="caution">
    <text evidence="1">The sequence shown here is derived from an EMBL/GenBank/DDBJ whole genome shotgun (WGS) entry which is preliminary data.</text>
</comment>
<dbReference type="Proteomes" id="UP001521184">
    <property type="component" value="Unassembled WGS sequence"/>
</dbReference>
<keyword evidence="2" id="KW-1185">Reference proteome</keyword>
<dbReference type="EMBL" id="JAKEKT020000086">
    <property type="protein sequence ID" value="KAL1637659.1"/>
    <property type="molecule type" value="Genomic_DNA"/>
</dbReference>
<gene>
    <name evidence="1" type="ORF">SLS58_009189</name>
</gene>
<organism evidence="1 2">
    <name type="scientific">Diplodia intermedia</name>
    <dbReference type="NCBI Taxonomy" id="856260"/>
    <lineage>
        <taxon>Eukaryota</taxon>
        <taxon>Fungi</taxon>
        <taxon>Dikarya</taxon>
        <taxon>Ascomycota</taxon>
        <taxon>Pezizomycotina</taxon>
        <taxon>Dothideomycetes</taxon>
        <taxon>Dothideomycetes incertae sedis</taxon>
        <taxon>Botryosphaeriales</taxon>
        <taxon>Botryosphaeriaceae</taxon>
        <taxon>Diplodia</taxon>
    </lineage>
</organism>
<name>A0ABR3TDZ4_9PEZI</name>
<evidence type="ECO:0000313" key="2">
    <source>
        <dbReference type="Proteomes" id="UP001521184"/>
    </source>
</evidence>
<evidence type="ECO:0000313" key="1">
    <source>
        <dbReference type="EMBL" id="KAL1637659.1"/>
    </source>
</evidence>
<protein>
    <recommendedName>
        <fullName evidence="3">F-box domain-containing protein</fullName>
    </recommendedName>
</protein>
<reference evidence="1 2" key="1">
    <citation type="journal article" date="2023" name="Plant Dis.">
        <title>First Report of Diplodia intermedia Causing Canker and Dieback Diseases on Apple Trees in Canada.</title>
        <authorList>
            <person name="Ellouze W."/>
            <person name="Ilyukhin E."/>
            <person name="Sulman M."/>
            <person name="Ali S."/>
        </authorList>
    </citation>
    <scope>NUCLEOTIDE SEQUENCE [LARGE SCALE GENOMIC DNA]</scope>
    <source>
        <strain evidence="1 2">M45-28</strain>
    </source>
</reference>
<accession>A0ABR3TDZ4</accession>